<dbReference type="EMBL" id="JACHIG010000004">
    <property type="protein sequence ID" value="MBB5032867.1"/>
    <property type="molecule type" value="Genomic_DNA"/>
</dbReference>
<dbReference type="GO" id="GO:0009055">
    <property type="term" value="F:electron transfer activity"/>
    <property type="evidence" value="ECO:0007669"/>
    <property type="project" value="InterPro"/>
</dbReference>
<accession>A0A7W8DK86</accession>
<dbReference type="Pfam" id="PF07637">
    <property type="entry name" value="PSD5"/>
    <property type="match status" value="1"/>
</dbReference>
<dbReference type="InterPro" id="IPR011429">
    <property type="entry name" value="Cyt_c_Planctomycete-type"/>
</dbReference>
<proteinExistence type="predicted"/>
<feature type="domain" description="DUF1585" evidence="2">
    <location>
        <begin position="928"/>
        <end position="1001"/>
    </location>
</feature>
<keyword evidence="9" id="KW-1185">Reference proteome</keyword>
<dbReference type="Pfam" id="PF07635">
    <property type="entry name" value="PSCyt1"/>
    <property type="match status" value="1"/>
</dbReference>
<dbReference type="Pfam" id="PF07627">
    <property type="entry name" value="PSCyt3"/>
    <property type="match status" value="1"/>
</dbReference>
<evidence type="ECO:0000259" key="2">
    <source>
        <dbReference type="Pfam" id="PF07624"/>
    </source>
</evidence>
<feature type="domain" description="DUF1587" evidence="3">
    <location>
        <begin position="121"/>
        <end position="184"/>
    </location>
</feature>
<dbReference type="InterPro" id="IPR011478">
    <property type="entry name" value="DUF1585"/>
</dbReference>
<evidence type="ECO:0000313" key="9">
    <source>
        <dbReference type="Proteomes" id="UP000590740"/>
    </source>
</evidence>
<reference evidence="8 9" key="1">
    <citation type="submission" date="2020-08" db="EMBL/GenBank/DDBJ databases">
        <title>Genomic Encyclopedia of Type Strains, Phase IV (KMG-IV): sequencing the most valuable type-strain genomes for metagenomic binning, comparative biology and taxonomic classification.</title>
        <authorList>
            <person name="Goeker M."/>
        </authorList>
    </citation>
    <scope>NUCLEOTIDE SEQUENCE [LARGE SCALE GENOMIC DNA]</scope>
    <source>
        <strain evidence="8 9">DSM 12252</strain>
    </source>
</reference>
<dbReference type="GO" id="GO:0020037">
    <property type="term" value="F:heme binding"/>
    <property type="evidence" value="ECO:0007669"/>
    <property type="project" value="InterPro"/>
</dbReference>
<comment type="caution">
    <text evidence="8">The sequence shown here is derived from an EMBL/GenBank/DDBJ whole genome shotgun (WGS) entry which is preliminary data.</text>
</comment>
<evidence type="ECO:0000259" key="4">
    <source>
        <dbReference type="Pfam" id="PF07627"/>
    </source>
</evidence>
<name>A0A7W8DK86_9BACT</name>
<dbReference type="Proteomes" id="UP000590740">
    <property type="component" value="Unassembled WGS sequence"/>
</dbReference>
<evidence type="ECO:0000256" key="1">
    <source>
        <dbReference type="SAM" id="SignalP"/>
    </source>
</evidence>
<feature type="domain" description="Cytochrome C Planctomycete-type" evidence="6">
    <location>
        <begin position="37"/>
        <end position="83"/>
    </location>
</feature>
<gene>
    <name evidence="8" type="ORF">HNQ65_002449</name>
</gene>
<dbReference type="InterPro" id="IPR013042">
    <property type="entry name" value="DUF1592"/>
</dbReference>
<dbReference type="Pfam" id="PF07624">
    <property type="entry name" value="PSD2"/>
    <property type="match status" value="1"/>
</dbReference>
<evidence type="ECO:0000313" key="8">
    <source>
        <dbReference type="EMBL" id="MBB5032867.1"/>
    </source>
</evidence>
<dbReference type="InterPro" id="IPR036909">
    <property type="entry name" value="Cyt_c-like_dom_sf"/>
</dbReference>
<dbReference type="Pfam" id="PF07631">
    <property type="entry name" value="PSD4"/>
    <property type="match status" value="1"/>
</dbReference>
<feature type="domain" description="DUF1595" evidence="7">
    <location>
        <begin position="601"/>
        <end position="657"/>
    </location>
</feature>
<evidence type="ECO:0000259" key="5">
    <source>
        <dbReference type="Pfam" id="PF07631"/>
    </source>
</evidence>
<evidence type="ECO:0000259" key="6">
    <source>
        <dbReference type="Pfam" id="PF07635"/>
    </source>
</evidence>
<feature type="domain" description="DUF1588" evidence="4">
    <location>
        <begin position="817"/>
        <end position="913"/>
    </location>
</feature>
<feature type="signal peptide" evidence="1">
    <location>
        <begin position="1"/>
        <end position="22"/>
    </location>
</feature>
<keyword evidence="1" id="KW-0732">Signal</keyword>
<feature type="chain" id="PRO_5031396613" description="DUF1592 domain-containing protein" evidence="1">
    <location>
        <begin position="23"/>
        <end position="1015"/>
    </location>
</feature>
<dbReference type="Pfam" id="PF07626">
    <property type="entry name" value="PSD3"/>
    <property type="match status" value="1"/>
</dbReference>
<organism evidence="8 9">
    <name type="scientific">Prosthecobacter vanneervenii</name>
    <dbReference type="NCBI Taxonomy" id="48466"/>
    <lineage>
        <taxon>Bacteria</taxon>
        <taxon>Pseudomonadati</taxon>
        <taxon>Verrucomicrobiota</taxon>
        <taxon>Verrucomicrobiia</taxon>
        <taxon>Verrucomicrobiales</taxon>
        <taxon>Verrucomicrobiaceae</taxon>
        <taxon>Prosthecobacter</taxon>
    </lineage>
</organism>
<protein>
    <recommendedName>
        <fullName evidence="10">DUF1592 domain-containing protein</fullName>
    </recommendedName>
</protein>
<dbReference type="RefSeq" id="WP_184339775.1">
    <property type="nucleotide sequence ID" value="NZ_JACHIG010000004.1"/>
</dbReference>
<dbReference type="AlphaFoldDB" id="A0A7W8DK86"/>
<feature type="domain" description="DUF1592" evidence="5">
    <location>
        <begin position="671"/>
        <end position="799"/>
    </location>
</feature>
<evidence type="ECO:0000259" key="3">
    <source>
        <dbReference type="Pfam" id="PF07626"/>
    </source>
</evidence>
<evidence type="ECO:0000259" key="7">
    <source>
        <dbReference type="Pfam" id="PF07637"/>
    </source>
</evidence>
<evidence type="ECO:0008006" key="10">
    <source>
        <dbReference type="Google" id="ProtNLM"/>
    </source>
</evidence>
<dbReference type="InterPro" id="IPR013036">
    <property type="entry name" value="DUF1587"/>
</dbReference>
<dbReference type="InterPro" id="IPR013039">
    <property type="entry name" value="DUF1588"/>
</dbReference>
<dbReference type="SUPFAM" id="SSF46626">
    <property type="entry name" value="Cytochrome c"/>
    <property type="match status" value="1"/>
</dbReference>
<dbReference type="InterPro" id="IPR013043">
    <property type="entry name" value="DUF1595"/>
</dbReference>
<sequence length="1015" mass="112967">MSLNLRHFALAAFVVGPLSLSAAPAWKDAEVVLKAKCYECHNPKKSKGEVDLQQFAADPQLAKHFDVWLKVKDTIENGDMPPPKAHQMSDQENKTLLGWVNGELDALAAAQSGDPGPVTMRRLTNAEYDYTIRDLAGHDYSLAKEFQTDGGGGEGFSNTGDVLFMSPAALDKYFGAARKVADFATIMPGTGIVFNSQRIGLRGPEQVKAQAQQALYVWYQQKAAPHLPKDFDDMREADYMIACWKHKHFKTPLEQLAKEGGLQLPFLQNWNNLVNATEPKSRFLDLTRVAWRELPVPDAAKPGQVPQAVTDGAKAIQAQLLSWNNPKKPGSGVQRQQQDADGIRAYQMNIEVKGKKQAFLCIGDDGDGNKGDIALITKLDVRTTKGHLQYMDWLNKQMGEDQKALAATPPPANAEALKQRIAELEKVKSAFGKHPQGRQIEPGVLAIAAPLAFTLPLPENATWLHAEARLDLQNPDINDGTIQWALTSDKPYDVTKIMPGVLTVWKTQTDAARNTMRDFGVMKQAFPDMYERRLEEVAGNLYRWKPGITVYYFSDDQLGQLLGPKDRDHLAAMKKDFGYTANPKLNPQQQKEFDSALLGHLRYFAGRAWRRPLTAEEGQKLDALYFEGRKKELDRESAAREVVVRVLVSPFFLFKAETLPLASNPTGDVKLNAHELASRLSYFIWASQPDWELRKAADDGSLLKPEVLAAQTKRMLRDRKATALAKEFSGQWLKFNGFDEKSTVDEKKYPEFTTEIRNDMQRETIEFFSHLVRDDRNVGEIIGGDYSFLNERLAKFYGVPGVTGGDFREVKVAQQHRGGLLGMGAILTKTSRPNRTSPVVRGDYLYQVVLGFSSPPPPPNVPKLPDSAVKPASLREALMVHRTDAACAVCHERIDPLGFALESFDPIGRFRTADETGGKIDDTGELKDGTKFQGLPGLRDYLKKNEANFTAQFCRKLLGYALGRQTMPSDKSLLAKMQATLKQNGGKFSAAVLEVVNSRQFLNRRSEAVVASSNQ</sequence>